<feature type="chain" id="PRO_5002165406" evidence="1">
    <location>
        <begin position="20"/>
        <end position="158"/>
    </location>
</feature>
<dbReference type="HOGENOM" id="CLU_140465_0_0_1"/>
<evidence type="ECO:0000313" key="3">
    <source>
        <dbReference type="Proteomes" id="UP000054321"/>
    </source>
</evidence>
<dbReference type="EMBL" id="KN832875">
    <property type="protein sequence ID" value="KIN02197.1"/>
    <property type="molecule type" value="Genomic_DNA"/>
</dbReference>
<proteinExistence type="predicted"/>
<dbReference type="OrthoDB" id="3490397at2759"/>
<sequence>MKTTSTILSLLALLPSALSTPVPRTYPAQSPFPNYSITNYTTGCSPAGCVYSFSVSYVSPACTSQICEPSFSTQCNGTDIQGSLMECDDALISSNEVPGWSNVTLQVRHEWDQDVTTGNGGVDGRFWALANTTVVNGVGVGGDAANFEAGVVQIGGTA</sequence>
<dbReference type="InParanoid" id="A0A0C3HIN6"/>
<dbReference type="Proteomes" id="UP000054321">
    <property type="component" value="Unassembled WGS sequence"/>
</dbReference>
<gene>
    <name evidence="2" type="ORF">OIDMADRAFT_53714</name>
</gene>
<organism evidence="2 3">
    <name type="scientific">Oidiodendron maius (strain Zn)</name>
    <dbReference type="NCBI Taxonomy" id="913774"/>
    <lineage>
        <taxon>Eukaryota</taxon>
        <taxon>Fungi</taxon>
        <taxon>Dikarya</taxon>
        <taxon>Ascomycota</taxon>
        <taxon>Pezizomycotina</taxon>
        <taxon>Leotiomycetes</taxon>
        <taxon>Leotiomycetes incertae sedis</taxon>
        <taxon>Myxotrichaceae</taxon>
        <taxon>Oidiodendron</taxon>
    </lineage>
</organism>
<name>A0A0C3HIN6_OIDMZ</name>
<keyword evidence="3" id="KW-1185">Reference proteome</keyword>
<feature type="signal peptide" evidence="1">
    <location>
        <begin position="1"/>
        <end position="19"/>
    </location>
</feature>
<keyword evidence="1" id="KW-0732">Signal</keyword>
<evidence type="ECO:0000256" key="1">
    <source>
        <dbReference type="SAM" id="SignalP"/>
    </source>
</evidence>
<dbReference type="AlphaFoldDB" id="A0A0C3HIN6"/>
<evidence type="ECO:0000313" key="2">
    <source>
        <dbReference type="EMBL" id="KIN02197.1"/>
    </source>
</evidence>
<accession>A0A0C3HIN6</accession>
<protein>
    <submittedName>
        <fullName evidence="2">Uncharacterized protein</fullName>
    </submittedName>
</protein>
<reference evidence="3" key="2">
    <citation type="submission" date="2015-01" db="EMBL/GenBank/DDBJ databases">
        <title>Evolutionary Origins and Diversification of the Mycorrhizal Mutualists.</title>
        <authorList>
            <consortium name="DOE Joint Genome Institute"/>
            <consortium name="Mycorrhizal Genomics Consortium"/>
            <person name="Kohler A."/>
            <person name="Kuo A."/>
            <person name="Nagy L.G."/>
            <person name="Floudas D."/>
            <person name="Copeland A."/>
            <person name="Barry K.W."/>
            <person name="Cichocki N."/>
            <person name="Veneault-Fourrey C."/>
            <person name="LaButti K."/>
            <person name="Lindquist E.A."/>
            <person name="Lipzen A."/>
            <person name="Lundell T."/>
            <person name="Morin E."/>
            <person name="Murat C."/>
            <person name="Riley R."/>
            <person name="Ohm R."/>
            <person name="Sun H."/>
            <person name="Tunlid A."/>
            <person name="Henrissat B."/>
            <person name="Grigoriev I.V."/>
            <person name="Hibbett D.S."/>
            <person name="Martin F."/>
        </authorList>
    </citation>
    <scope>NUCLEOTIDE SEQUENCE [LARGE SCALE GENOMIC DNA]</scope>
    <source>
        <strain evidence="3">Zn</strain>
    </source>
</reference>
<reference evidence="2 3" key="1">
    <citation type="submission" date="2014-04" db="EMBL/GenBank/DDBJ databases">
        <authorList>
            <consortium name="DOE Joint Genome Institute"/>
            <person name="Kuo A."/>
            <person name="Martino E."/>
            <person name="Perotto S."/>
            <person name="Kohler A."/>
            <person name="Nagy L.G."/>
            <person name="Floudas D."/>
            <person name="Copeland A."/>
            <person name="Barry K.W."/>
            <person name="Cichocki N."/>
            <person name="Veneault-Fourrey C."/>
            <person name="LaButti K."/>
            <person name="Lindquist E.A."/>
            <person name="Lipzen A."/>
            <person name="Lundell T."/>
            <person name="Morin E."/>
            <person name="Murat C."/>
            <person name="Sun H."/>
            <person name="Tunlid A."/>
            <person name="Henrissat B."/>
            <person name="Grigoriev I.V."/>
            <person name="Hibbett D.S."/>
            <person name="Martin F."/>
            <person name="Nordberg H.P."/>
            <person name="Cantor M.N."/>
            <person name="Hua S.X."/>
        </authorList>
    </citation>
    <scope>NUCLEOTIDE SEQUENCE [LARGE SCALE GENOMIC DNA]</scope>
    <source>
        <strain evidence="2 3">Zn</strain>
    </source>
</reference>